<evidence type="ECO:0000256" key="8">
    <source>
        <dbReference type="ARBA" id="ARBA00069049"/>
    </source>
</evidence>
<protein>
    <recommendedName>
        <fullName evidence="8">L-cystine-binding protein TcyJ</fullName>
    </recommendedName>
    <alternativeName>
        <fullName evidence="9">Protein FliY</fullName>
    </alternativeName>
</protein>
<dbReference type="NCBIfam" id="NF008426">
    <property type="entry name" value="PRK11260.1"/>
    <property type="match status" value="1"/>
</dbReference>
<proteinExistence type="inferred from homology"/>
<keyword evidence="4" id="KW-0732">Signal</keyword>
<evidence type="ECO:0000259" key="10">
    <source>
        <dbReference type="SMART" id="SM00062"/>
    </source>
</evidence>
<evidence type="ECO:0000256" key="4">
    <source>
        <dbReference type="ARBA" id="ARBA00022729"/>
    </source>
</evidence>
<organism evidence="11 12">
    <name type="scientific">Enterobacter cancerogenus</name>
    <dbReference type="NCBI Taxonomy" id="69218"/>
    <lineage>
        <taxon>Bacteria</taxon>
        <taxon>Pseudomonadati</taxon>
        <taxon>Pseudomonadota</taxon>
        <taxon>Gammaproteobacteria</taxon>
        <taxon>Enterobacterales</taxon>
        <taxon>Enterobacteriaceae</taxon>
        <taxon>Enterobacter</taxon>
        <taxon>Enterobacter cloacae complex</taxon>
    </lineage>
</organism>
<dbReference type="GO" id="GO:0042597">
    <property type="term" value="C:periplasmic space"/>
    <property type="evidence" value="ECO:0007669"/>
    <property type="project" value="UniProtKB-SubCell"/>
</dbReference>
<dbReference type="Proteomes" id="UP000351155">
    <property type="component" value="Unassembled WGS sequence"/>
</dbReference>
<evidence type="ECO:0000256" key="5">
    <source>
        <dbReference type="ARBA" id="ARBA00022764"/>
    </source>
</evidence>
<evidence type="ECO:0000313" key="12">
    <source>
        <dbReference type="Proteomes" id="UP000351155"/>
    </source>
</evidence>
<dbReference type="InterPro" id="IPR001638">
    <property type="entry name" value="Solute-binding_3/MltF_N"/>
</dbReference>
<feature type="domain" description="Solute-binding protein family 3/N-terminal" evidence="10">
    <location>
        <begin position="1"/>
        <end position="172"/>
    </location>
</feature>
<keyword evidence="6" id="KW-0029">Amino-acid transport</keyword>
<evidence type="ECO:0000313" key="11">
    <source>
        <dbReference type="EMBL" id="VFS30797.1"/>
    </source>
</evidence>
<dbReference type="Gene3D" id="3.40.190.10">
    <property type="entry name" value="Periplasmic binding protein-like II"/>
    <property type="match status" value="2"/>
</dbReference>
<dbReference type="EMBL" id="CAADIW010000024">
    <property type="protein sequence ID" value="VFS30797.1"/>
    <property type="molecule type" value="Genomic_DNA"/>
</dbReference>
<dbReference type="SMART" id="SM00062">
    <property type="entry name" value="PBPb"/>
    <property type="match status" value="1"/>
</dbReference>
<evidence type="ECO:0000256" key="6">
    <source>
        <dbReference type="ARBA" id="ARBA00022970"/>
    </source>
</evidence>
<name>A0A484Y519_9ENTR</name>
<dbReference type="Pfam" id="PF00497">
    <property type="entry name" value="SBP_bac_3"/>
    <property type="match status" value="1"/>
</dbReference>
<gene>
    <name evidence="11" type="primary">fliY_2</name>
    <name evidence="11" type="ORF">NCTC12126_02988</name>
</gene>
<sequence length="175" mass="19135">MLASLDSKRIDVVINQVTISDERKKKYDFSTPYTVSGIQALVKKGNEGTIKSAADLKGKKVGVGLGTNYEEWLRQNVQGVDIRTYDDDPTKYQDLRVGRIDAILVDRLAALDLVKKTNNTLAVAGDAFSRQESGVAVRKGNDDLLKAIDGAIAEMQKDGSLKALSEKWFGADVTK</sequence>
<dbReference type="SUPFAM" id="SSF53850">
    <property type="entry name" value="Periplasmic binding protein-like II"/>
    <property type="match status" value="1"/>
</dbReference>
<dbReference type="AlphaFoldDB" id="A0A484Y519"/>
<evidence type="ECO:0000256" key="3">
    <source>
        <dbReference type="ARBA" id="ARBA00022448"/>
    </source>
</evidence>
<evidence type="ECO:0000256" key="9">
    <source>
        <dbReference type="ARBA" id="ARBA00075267"/>
    </source>
</evidence>
<dbReference type="FunFam" id="3.40.190.10:FF:000067">
    <property type="entry name" value="Cystine ABC transporter substrate-binding protein"/>
    <property type="match status" value="1"/>
</dbReference>
<comment type="similarity">
    <text evidence="2">Belongs to the bacterial solute-binding protein 3 family.</text>
</comment>
<accession>A0A484Y519</accession>
<dbReference type="GO" id="GO:0006865">
    <property type="term" value="P:amino acid transport"/>
    <property type="evidence" value="ECO:0007669"/>
    <property type="project" value="UniProtKB-KW"/>
</dbReference>
<evidence type="ECO:0000256" key="2">
    <source>
        <dbReference type="ARBA" id="ARBA00010333"/>
    </source>
</evidence>
<keyword evidence="5" id="KW-0574">Periplasm</keyword>
<dbReference type="PANTHER" id="PTHR35936:SF35">
    <property type="entry name" value="L-CYSTINE-BINDING PROTEIN TCYJ"/>
    <property type="match status" value="1"/>
</dbReference>
<comment type="subcellular location">
    <subcellularLocation>
        <location evidence="1">Periplasm</location>
    </subcellularLocation>
</comment>
<comment type="subunit">
    <text evidence="7">The complex is composed of two ATP-binding proteins (TcyN), two transmembrane proteins (TcyL) and a solute-binding protein (TcyJ).</text>
</comment>
<keyword evidence="3" id="KW-0813">Transport</keyword>
<evidence type="ECO:0000256" key="7">
    <source>
        <dbReference type="ARBA" id="ARBA00066194"/>
    </source>
</evidence>
<dbReference type="PANTHER" id="PTHR35936">
    <property type="entry name" value="MEMBRANE-BOUND LYTIC MUREIN TRANSGLYCOSYLASE F"/>
    <property type="match status" value="1"/>
</dbReference>
<reference evidence="11 12" key="1">
    <citation type="submission" date="2019-03" db="EMBL/GenBank/DDBJ databases">
        <authorList>
            <consortium name="Pathogen Informatics"/>
        </authorList>
    </citation>
    <scope>NUCLEOTIDE SEQUENCE [LARGE SCALE GENOMIC DNA]</scope>
    <source>
        <strain evidence="11 12">NCTC12126</strain>
    </source>
</reference>
<evidence type="ECO:0000256" key="1">
    <source>
        <dbReference type="ARBA" id="ARBA00004418"/>
    </source>
</evidence>